<reference evidence="2" key="1">
    <citation type="journal article" date="2019" name="Int. J. Syst. Evol. Microbiol.">
        <title>The Global Catalogue of Microorganisms (GCM) 10K type strain sequencing project: providing services to taxonomists for standard genome sequencing and annotation.</title>
        <authorList>
            <consortium name="The Broad Institute Genomics Platform"/>
            <consortium name="The Broad Institute Genome Sequencing Center for Infectious Disease"/>
            <person name="Wu L."/>
            <person name="Ma J."/>
        </authorList>
    </citation>
    <scope>NUCLEOTIDE SEQUENCE [LARGE SCALE GENOMIC DNA]</scope>
    <source>
        <strain evidence="2">JCM 16114</strain>
    </source>
</reference>
<dbReference type="EMBL" id="BAAAQX010000001">
    <property type="protein sequence ID" value="GAA2205044.1"/>
    <property type="molecule type" value="Genomic_DNA"/>
</dbReference>
<comment type="caution">
    <text evidence="1">The sequence shown here is derived from an EMBL/GenBank/DDBJ whole genome shotgun (WGS) entry which is preliminary data.</text>
</comment>
<dbReference type="PANTHER" id="PTHR37418">
    <property type="entry name" value="3-KETO-5-AMINOHEXANOATE CLEAVAGE ENZYME-RELATED"/>
    <property type="match status" value="1"/>
</dbReference>
<proteinExistence type="predicted"/>
<protein>
    <submittedName>
        <fullName evidence="1">3-keto-5-aminohexanoate cleavage protein</fullName>
    </submittedName>
</protein>
<dbReference type="InterPro" id="IPR008567">
    <property type="entry name" value="BKACE"/>
</dbReference>
<dbReference type="Proteomes" id="UP001499843">
    <property type="component" value="Unassembled WGS sequence"/>
</dbReference>
<accession>A0ABP5P0D8</accession>
<name>A0ABP5P0D8_9ACTN</name>
<keyword evidence="2" id="KW-1185">Reference proteome</keyword>
<dbReference type="RefSeq" id="WP_344470708.1">
    <property type="nucleotide sequence ID" value="NZ_BAAAQX010000001.1"/>
</dbReference>
<organism evidence="1 2">
    <name type="scientific">Nonomuraea monospora</name>
    <dbReference type="NCBI Taxonomy" id="568818"/>
    <lineage>
        <taxon>Bacteria</taxon>
        <taxon>Bacillati</taxon>
        <taxon>Actinomycetota</taxon>
        <taxon>Actinomycetes</taxon>
        <taxon>Streptosporangiales</taxon>
        <taxon>Streptosporangiaceae</taxon>
        <taxon>Nonomuraea</taxon>
    </lineage>
</organism>
<dbReference type="Gene3D" id="3.20.20.70">
    <property type="entry name" value="Aldolase class I"/>
    <property type="match status" value="1"/>
</dbReference>
<evidence type="ECO:0000313" key="2">
    <source>
        <dbReference type="Proteomes" id="UP001499843"/>
    </source>
</evidence>
<dbReference type="PANTHER" id="PTHR37418:SF1">
    <property type="entry name" value="3-KETO-5-AMINOHEXANOATE CLEAVAGE PROTEIN"/>
    <property type="match status" value="1"/>
</dbReference>
<dbReference type="InterPro" id="IPR013785">
    <property type="entry name" value="Aldolase_TIM"/>
</dbReference>
<evidence type="ECO:0000313" key="1">
    <source>
        <dbReference type="EMBL" id="GAA2205044.1"/>
    </source>
</evidence>
<sequence length="242" mass="25080">MLQVCLNGARNRSESPYLPMTPEELAEAAREAVGAGAQDIHLHPKNPDGEDTLQPAPVAAAVTAVRAAVPGIPVGVTTGAWAVPDARQRAALVGSWSVLPDHASVNWHEDGATIVANALLERGVGIEAGIYSGTAAARRFLAWPQRRHVLRVLAEITDTDPRTAPDVAVSLLDELGGADGLPVLLHGEGDAAWSVLRKAVSRGLDTRIGLEDVLHLPDGSPATGNAPLIAAAQAMIQAFGPG</sequence>
<gene>
    <name evidence="1" type="ORF">GCM10009850_006770</name>
</gene>
<dbReference type="Pfam" id="PF05853">
    <property type="entry name" value="BKACE"/>
    <property type="match status" value="1"/>
</dbReference>